<comment type="function">
    <text evidence="1">Could be a virulence factor.</text>
</comment>
<dbReference type="InterPro" id="IPR001736">
    <property type="entry name" value="PLipase_D/transphosphatidylase"/>
</dbReference>
<sequence length="432" mass="48189">MPLVLGWGRSMRRIFSNGPEGDYVRNPLDRLIAGGAQFQFASPYFNATAPVESVSAAGRPLHLLIGLNEATRPDAVAKARRAPGVTVRYLTSRFHAKIYLSDRAALVGSSNLTSAGLEGNREGVLLLDRPEDFEAIEQLRAVFQNLWDSAPSLTDAVFERFERTWLGTRQPGPTRDELIAEAVGKAEPATILVGSAQKSRQRLFLDTLHRQIYEQYQPAFDDITGILVERNLRRPELEGVGLANETNRFLNWVRLTHAPGEAAWVQATVRAPEVRRAEVARLGAEWAATTDNKVPAVYIPWLDNVRRVFGDREELSRASREALTEGLMSLHAFTEQQRHVLRGEKALPAEFWSVNGSDVAKVRSSILELVHGAGDFSERLHDFLYDPKKKVQHIGRFTALELYGTVRPDDCPPVNGRMAKALRYLGYDVLAA</sequence>
<gene>
    <name evidence="7" type="ORF">DJ021_07025</name>
</gene>
<feature type="domain" description="PLD phosphodiesterase" evidence="6">
    <location>
        <begin position="90"/>
        <end position="116"/>
    </location>
</feature>
<dbReference type="Proteomes" id="UP000249842">
    <property type="component" value="Unassembled WGS sequence"/>
</dbReference>
<protein>
    <recommendedName>
        <fullName evidence="3">Phospholipase D</fullName>
    </recommendedName>
    <alternativeName>
        <fullName evidence="5">Choline phosphatase</fullName>
    </alternativeName>
</protein>
<evidence type="ECO:0000259" key="6">
    <source>
        <dbReference type="PROSITE" id="PS50035"/>
    </source>
</evidence>
<organism evidence="7 8">
    <name type="scientific">Phenylobacterium hankyongense</name>
    <dbReference type="NCBI Taxonomy" id="1813876"/>
    <lineage>
        <taxon>Bacteria</taxon>
        <taxon>Pseudomonadati</taxon>
        <taxon>Pseudomonadota</taxon>
        <taxon>Alphaproteobacteria</taxon>
        <taxon>Caulobacterales</taxon>
        <taxon>Caulobacteraceae</taxon>
        <taxon>Phenylobacterium</taxon>
    </lineage>
</organism>
<keyword evidence="8" id="KW-1185">Reference proteome</keyword>
<evidence type="ECO:0000313" key="8">
    <source>
        <dbReference type="Proteomes" id="UP000249842"/>
    </source>
</evidence>
<reference evidence="8" key="1">
    <citation type="submission" date="2018-05" db="EMBL/GenBank/DDBJ databases">
        <authorList>
            <person name="Li X."/>
        </authorList>
    </citation>
    <scope>NUCLEOTIDE SEQUENCE [LARGE SCALE GENOMIC DNA]</scope>
    <source>
        <strain evidence="8">HKS-05</strain>
    </source>
</reference>
<dbReference type="OrthoDB" id="7790352at2"/>
<name>A0A328AWV9_9CAUL</name>
<proteinExistence type="predicted"/>
<comment type="subcellular location">
    <subcellularLocation>
        <location evidence="2">Secreted</location>
    </subcellularLocation>
</comment>
<dbReference type="GO" id="GO:0003824">
    <property type="term" value="F:catalytic activity"/>
    <property type="evidence" value="ECO:0007669"/>
    <property type="project" value="InterPro"/>
</dbReference>
<evidence type="ECO:0000256" key="4">
    <source>
        <dbReference type="ARBA" id="ARBA00022525"/>
    </source>
</evidence>
<dbReference type="Pfam" id="PF13091">
    <property type="entry name" value="PLDc_2"/>
    <property type="match status" value="1"/>
</dbReference>
<evidence type="ECO:0000256" key="3">
    <source>
        <dbReference type="ARBA" id="ARBA00018392"/>
    </source>
</evidence>
<evidence type="ECO:0000256" key="5">
    <source>
        <dbReference type="ARBA" id="ARBA00029594"/>
    </source>
</evidence>
<dbReference type="GO" id="GO:0006793">
    <property type="term" value="P:phosphorus metabolic process"/>
    <property type="evidence" value="ECO:0007669"/>
    <property type="project" value="UniProtKB-ARBA"/>
</dbReference>
<evidence type="ECO:0000256" key="1">
    <source>
        <dbReference type="ARBA" id="ARBA00003145"/>
    </source>
</evidence>
<dbReference type="InterPro" id="IPR025202">
    <property type="entry name" value="PLD-like_dom"/>
</dbReference>
<evidence type="ECO:0000313" key="7">
    <source>
        <dbReference type="EMBL" id="RAK59570.1"/>
    </source>
</evidence>
<dbReference type="PROSITE" id="PS50035">
    <property type="entry name" value="PLD"/>
    <property type="match status" value="1"/>
</dbReference>
<dbReference type="EMBL" id="QFYP01000001">
    <property type="protein sequence ID" value="RAK59570.1"/>
    <property type="molecule type" value="Genomic_DNA"/>
</dbReference>
<evidence type="ECO:0000256" key="2">
    <source>
        <dbReference type="ARBA" id="ARBA00004613"/>
    </source>
</evidence>
<accession>A0A328AWV9</accession>
<dbReference type="GO" id="GO:0005576">
    <property type="term" value="C:extracellular region"/>
    <property type="evidence" value="ECO:0007669"/>
    <property type="project" value="UniProtKB-SubCell"/>
</dbReference>
<keyword evidence="4" id="KW-0964">Secreted</keyword>
<dbReference type="AlphaFoldDB" id="A0A328AWV9"/>
<comment type="caution">
    <text evidence="7">The sequence shown here is derived from an EMBL/GenBank/DDBJ whole genome shotgun (WGS) entry which is preliminary data.</text>
</comment>
<dbReference type="Gene3D" id="3.30.870.10">
    <property type="entry name" value="Endonuclease Chain A"/>
    <property type="match status" value="1"/>
</dbReference>
<dbReference type="SUPFAM" id="SSF56024">
    <property type="entry name" value="Phospholipase D/nuclease"/>
    <property type="match status" value="1"/>
</dbReference>